<evidence type="ECO:0000313" key="2">
    <source>
        <dbReference type="EMBL" id="KKZ63421.1"/>
    </source>
</evidence>
<dbReference type="VEuPathDB" id="FungiDB:EMCG_02232"/>
<sequence length="70" mass="7518">MKCYMGPNPTSLRVSYPTPPPSTPALPCSKQPWASLTHQSLTPQTITRDLNPSYPHSTTSPSNSPPSPAL</sequence>
<name>A0A0G2J961_9EURO</name>
<dbReference type="AlphaFoldDB" id="A0A0G2J961"/>
<feature type="region of interest" description="Disordered" evidence="1">
    <location>
        <begin position="1"/>
        <end position="70"/>
    </location>
</feature>
<reference evidence="3" key="1">
    <citation type="journal article" date="2015" name="PLoS Genet.">
        <title>The dynamic genome and transcriptome of the human fungal pathogen Blastomyces and close relative Emmonsia.</title>
        <authorList>
            <person name="Munoz J.F."/>
            <person name="Gauthier G.M."/>
            <person name="Desjardins C.A."/>
            <person name="Gallo J.E."/>
            <person name="Holder J."/>
            <person name="Sullivan T.D."/>
            <person name="Marty A.J."/>
            <person name="Carmen J.C."/>
            <person name="Chen Z."/>
            <person name="Ding L."/>
            <person name="Gujja S."/>
            <person name="Magrini V."/>
            <person name="Misas E."/>
            <person name="Mitreva M."/>
            <person name="Priest M."/>
            <person name="Saif S."/>
            <person name="Whiston E.A."/>
            <person name="Young S."/>
            <person name="Zeng Q."/>
            <person name="Goldman W.E."/>
            <person name="Mardis E.R."/>
            <person name="Taylor J.W."/>
            <person name="McEwen J.G."/>
            <person name="Clay O.K."/>
            <person name="Klein B.S."/>
            <person name="Cuomo C.A."/>
        </authorList>
    </citation>
    <scope>NUCLEOTIDE SEQUENCE [LARGE SCALE GENOMIC DNA]</scope>
    <source>
        <strain evidence="3">UAMH 3008</strain>
    </source>
</reference>
<evidence type="ECO:0000256" key="1">
    <source>
        <dbReference type="SAM" id="MobiDB-lite"/>
    </source>
</evidence>
<protein>
    <submittedName>
        <fullName evidence="2">Uncharacterized protein</fullName>
    </submittedName>
</protein>
<gene>
    <name evidence="2" type="ORF">EMCG_02232</name>
</gene>
<accession>A0A0G2J961</accession>
<organism evidence="2 3">
    <name type="scientific">[Emmonsia] crescens</name>
    <dbReference type="NCBI Taxonomy" id="73230"/>
    <lineage>
        <taxon>Eukaryota</taxon>
        <taxon>Fungi</taxon>
        <taxon>Dikarya</taxon>
        <taxon>Ascomycota</taxon>
        <taxon>Pezizomycotina</taxon>
        <taxon>Eurotiomycetes</taxon>
        <taxon>Eurotiomycetidae</taxon>
        <taxon>Onygenales</taxon>
        <taxon>Ajellomycetaceae</taxon>
        <taxon>Emergomyces</taxon>
    </lineage>
</organism>
<dbReference type="Proteomes" id="UP000034164">
    <property type="component" value="Unassembled WGS sequence"/>
</dbReference>
<feature type="compositionally biased region" description="Polar residues" evidence="1">
    <location>
        <begin position="32"/>
        <end position="50"/>
    </location>
</feature>
<evidence type="ECO:0000313" key="3">
    <source>
        <dbReference type="Proteomes" id="UP000034164"/>
    </source>
</evidence>
<feature type="compositionally biased region" description="Low complexity" evidence="1">
    <location>
        <begin position="51"/>
        <end position="62"/>
    </location>
</feature>
<comment type="caution">
    <text evidence="2">The sequence shown here is derived from an EMBL/GenBank/DDBJ whole genome shotgun (WGS) entry which is preliminary data.</text>
</comment>
<dbReference type="EMBL" id="LCZI01000983">
    <property type="protein sequence ID" value="KKZ63421.1"/>
    <property type="molecule type" value="Genomic_DNA"/>
</dbReference>
<proteinExistence type="predicted"/>